<dbReference type="Proteomes" id="UP001396334">
    <property type="component" value="Unassembled WGS sequence"/>
</dbReference>
<name>A0ABR2SN42_9ROSI</name>
<sequence length="55" mass="5984">MSEGCYVEGYPGEPMTSVALEIKIELLEDIMTSTDVNEPSLDAKGVNANISYCRV</sequence>
<protein>
    <submittedName>
        <fullName evidence="1">Uncharacterized protein</fullName>
    </submittedName>
</protein>
<comment type="caution">
    <text evidence="1">The sequence shown here is derived from an EMBL/GenBank/DDBJ whole genome shotgun (WGS) entry which is preliminary data.</text>
</comment>
<evidence type="ECO:0000313" key="1">
    <source>
        <dbReference type="EMBL" id="KAK9026636.1"/>
    </source>
</evidence>
<organism evidence="1 2">
    <name type="scientific">Hibiscus sabdariffa</name>
    <name type="common">roselle</name>
    <dbReference type="NCBI Taxonomy" id="183260"/>
    <lineage>
        <taxon>Eukaryota</taxon>
        <taxon>Viridiplantae</taxon>
        <taxon>Streptophyta</taxon>
        <taxon>Embryophyta</taxon>
        <taxon>Tracheophyta</taxon>
        <taxon>Spermatophyta</taxon>
        <taxon>Magnoliopsida</taxon>
        <taxon>eudicotyledons</taxon>
        <taxon>Gunneridae</taxon>
        <taxon>Pentapetalae</taxon>
        <taxon>rosids</taxon>
        <taxon>malvids</taxon>
        <taxon>Malvales</taxon>
        <taxon>Malvaceae</taxon>
        <taxon>Malvoideae</taxon>
        <taxon>Hibiscus</taxon>
    </lineage>
</organism>
<evidence type="ECO:0000313" key="2">
    <source>
        <dbReference type="Proteomes" id="UP001396334"/>
    </source>
</evidence>
<accession>A0ABR2SN42</accession>
<dbReference type="EMBL" id="JBBPBN010000013">
    <property type="protein sequence ID" value="KAK9026636.1"/>
    <property type="molecule type" value="Genomic_DNA"/>
</dbReference>
<proteinExistence type="predicted"/>
<reference evidence="1 2" key="1">
    <citation type="journal article" date="2024" name="G3 (Bethesda)">
        <title>Genome assembly of Hibiscus sabdariffa L. provides insights into metabolisms of medicinal natural products.</title>
        <authorList>
            <person name="Kim T."/>
        </authorList>
    </citation>
    <scope>NUCLEOTIDE SEQUENCE [LARGE SCALE GENOMIC DNA]</scope>
    <source>
        <strain evidence="1">TK-2024</strain>
        <tissue evidence="1">Old leaves</tissue>
    </source>
</reference>
<keyword evidence="2" id="KW-1185">Reference proteome</keyword>
<gene>
    <name evidence="1" type="ORF">V6N11_039471</name>
</gene>